<dbReference type="AlphaFoldDB" id="A0A6G1QCW0"/>
<keyword evidence="4" id="KW-1185">Reference proteome</keyword>
<dbReference type="GO" id="GO:0016020">
    <property type="term" value="C:membrane"/>
    <property type="evidence" value="ECO:0007669"/>
    <property type="project" value="InterPro"/>
</dbReference>
<dbReference type="Proteomes" id="UP000503349">
    <property type="component" value="Chromosome 15"/>
</dbReference>
<dbReference type="PANTHER" id="PTHR15343:SF0">
    <property type="entry name" value="T-CELL ANTIGEN CD7"/>
    <property type="match status" value="1"/>
</dbReference>
<evidence type="ECO:0000259" key="2">
    <source>
        <dbReference type="Pfam" id="PF07686"/>
    </source>
</evidence>
<sequence>MLVQSKGMKTSVSNPTVCNERFSLGQSNRLTLPYAHKYQLPETTSLTVYVYCNLTRISSPACAELTFRRLMENQSLELSCSFQQGLSTLNGINLYHRNSQSQMTLLSIAEGSGVTVNPEHRGRLVLHGGLDSQHVNVTISYLQRTDTGLYTLELSYRKQDNTDLLLTTQRVFLLVEGAGRSCHCSASYLPLLLSILSAAGFLLFSFSWLAIQKCKVRNDKRPQSHIPIYEEMTRKQKSGSMPQNNQEAPSHLEEVNFPVYANPSILSSQENYYACPRQLPLRA</sequence>
<accession>A0A6G1QCW0</accession>
<name>A0A6G1QCW0_CHAAH</name>
<protein>
    <recommendedName>
        <fullName evidence="2">Immunoglobulin V-set domain-containing protein</fullName>
    </recommendedName>
</protein>
<evidence type="ECO:0000256" key="1">
    <source>
        <dbReference type="SAM" id="Phobius"/>
    </source>
</evidence>
<feature type="transmembrane region" description="Helical" evidence="1">
    <location>
        <begin position="188"/>
        <end position="211"/>
    </location>
</feature>
<gene>
    <name evidence="3" type="ORF">EXN66_Car015951</name>
</gene>
<reference evidence="3 4" key="1">
    <citation type="submission" date="2019-02" db="EMBL/GenBank/DDBJ databases">
        <title>Opniocepnalus argus genome.</title>
        <authorList>
            <person name="Zhou C."/>
            <person name="Xiao S."/>
        </authorList>
    </citation>
    <scope>NUCLEOTIDE SEQUENCE [LARGE SCALE GENOMIC DNA]</scope>
    <source>
        <strain evidence="3">OARG1902GOOAL</strain>
        <tissue evidence="3">Muscle</tissue>
    </source>
</reference>
<dbReference type="InterPro" id="IPR039090">
    <property type="entry name" value="CD7"/>
</dbReference>
<dbReference type="InterPro" id="IPR013783">
    <property type="entry name" value="Ig-like_fold"/>
</dbReference>
<dbReference type="EMBL" id="CM015726">
    <property type="protein sequence ID" value="KAF3700264.1"/>
    <property type="molecule type" value="Genomic_DNA"/>
</dbReference>
<evidence type="ECO:0000313" key="4">
    <source>
        <dbReference type="Proteomes" id="UP000503349"/>
    </source>
</evidence>
<evidence type="ECO:0000313" key="3">
    <source>
        <dbReference type="EMBL" id="KAF3700264.1"/>
    </source>
</evidence>
<feature type="domain" description="Immunoglobulin V-set" evidence="2">
    <location>
        <begin position="71"/>
        <end position="158"/>
    </location>
</feature>
<dbReference type="GO" id="GO:0038023">
    <property type="term" value="F:signaling receptor activity"/>
    <property type="evidence" value="ECO:0007669"/>
    <property type="project" value="InterPro"/>
</dbReference>
<dbReference type="Gene3D" id="2.60.40.10">
    <property type="entry name" value="Immunoglobulins"/>
    <property type="match status" value="1"/>
</dbReference>
<dbReference type="InterPro" id="IPR036179">
    <property type="entry name" value="Ig-like_dom_sf"/>
</dbReference>
<proteinExistence type="predicted"/>
<dbReference type="GO" id="GO:0002250">
    <property type="term" value="P:adaptive immune response"/>
    <property type="evidence" value="ECO:0007669"/>
    <property type="project" value="InterPro"/>
</dbReference>
<organism evidence="3 4">
    <name type="scientific">Channa argus</name>
    <name type="common">Northern snakehead</name>
    <name type="synonym">Ophicephalus argus</name>
    <dbReference type="NCBI Taxonomy" id="215402"/>
    <lineage>
        <taxon>Eukaryota</taxon>
        <taxon>Metazoa</taxon>
        <taxon>Chordata</taxon>
        <taxon>Craniata</taxon>
        <taxon>Vertebrata</taxon>
        <taxon>Euteleostomi</taxon>
        <taxon>Actinopterygii</taxon>
        <taxon>Neopterygii</taxon>
        <taxon>Teleostei</taxon>
        <taxon>Neoteleostei</taxon>
        <taxon>Acanthomorphata</taxon>
        <taxon>Anabantaria</taxon>
        <taxon>Anabantiformes</taxon>
        <taxon>Channoidei</taxon>
        <taxon>Channidae</taxon>
        <taxon>Channa</taxon>
    </lineage>
</organism>
<dbReference type="Pfam" id="PF07686">
    <property type="entry name" value="V-set"/>
    <property type="match status" value="1"/>
</dbReference>
<keyword evidence="1" id="KW-0812">Transmembrane</keyword>
<keyword evidence="1" id="KW-1133">Transmembrane helix</keyword>
<reference evidence="4" key="2">
    <citation type="submission" date="2019-02" db="EMBL/GenBank/DDBJ databases">
        <title>Opniocepnalus argus Var Kimnra genome.</title>
        <authorList>
            <person name="Zhou C."/>
            <person name="Xiao S."/>
        </authorList>
    </citation>
    <scope>NUCLEOTIDE SEQUENCE [LARGE SCALE GENOMIC DNA]</scope>
</reference>
<keyword evidence="1" id="KW-0472">Membrane</keyword>
<dbReference type="InterPro" id="IPR013106">
    <property type="entry name" value="Ig_V-set"/>
</dbReference>
<dbReference type="PANTHER" id="PTHR15343">
    <property type="entry name" value="CD7"/>
    <property type="match status" value="1"/>
</dbReference>
<dbReference type="SUPFAM" id="SSF48726">
    <property type="entry name" value="Immunoglobulin"/>
    <property type="match status" value="1"/>
</dbReference>